<evidence type="ECO:0000256" key="4">
    <source>
        <dbReference type="SAM" id="MobiDB-lite"/>
    </source>
</evidence>
<evidence type="ECO:0000313" key="8">
    <source>
        <dbReference type="Proteomes" id="UP000694001"/>
    </source>
</evidence>
<dbReference type="PANTHER" id="PTHR30629">
    <property type="entry name" value="PROPHAGE INTEGRASE"/>
    <property type="match status" value="1"/>
</dbReference>
<evidence type="ECO:0000259" key="6">
    <source>
        <dbReference type="PROSITE" id="PS51900"/>
    </source>
</evidence>
<evidence type="ECO:0000256" key="1">
    <source>
        <dbReference type="ARBA" id="ARBA00008857"/>
    </source>
</evidence>
<dbReference type="Pfam" id="PF22022">
    <property type="entry name" value="Phage_int_M"/>
    <property type="match status" value="1"/>
</dbReference>
<dbReference type="InterPro" id="IPR044068">
    <property type="entry name" value="CB"/>
</dbReference>
<keyword evidence="8" id="KW-1185">Reference proteome</keyword>
<feature type="region of interest" description="Disordered" evidence="4">
    <location>
        <begin position="86"/>
        <end position="105"/>
    </location>
</feature>
<dbReference type="EMBL" id="CP076448">
    <property type="protein sequence ID" value="QXM24340.1"/>
    <property type="molecule type" value="Genomic_DNA"/>
</dbReference>
<dbReference type="InterPro" id="IPR002104">
    <property type="entry name" value="Integrase_catalytic"/>
</dbReference>
<sequence>MRRDLTDAFLRALKPPASGRLELWDSRVRGLCFRITAAGAAAWTVRGRTADGRHTRVTLGTYPALGLSEARRAALDTLASLQRGADPVAEKRQARAKRAAERAEPSVAERLAQWQDAKRARWSDRHADEVARLAARDIAPRLGKRPLRLTTRADWVALIEAKARTAPAAAALLYRVASAFLNHAEAAGWIDAPILPRKGAATLAPPPRPRERTLTDDELRLLWQASAAEAPKPRAFVRLLILTAAREAEVAGLRAGEVDLAAGRWHLPAIRTKNGRALTVPLGDLALAELRAVWPVDDPPETHCLLGRLSSSPLSGFSKLKARLDARMAALAERAGLPVPAPWRFHDLRRTARSGMARLGVPNDHAEAALNHISGRPALARVYDRHDYQREAIAALTTWQAFVAGLVGDGAEVVALAERRRATLVDAG</sequence>
<evidence type="ECO:0000256" key="3">
    <source>
        <dbReference type="PROSITE-ProRule" id="PRU01248"/>
    </source>
</evidence>
<dbReference type="AlphaFoldDB" id="A0A975YJ08"/>
<dbReference type="PROSITE" id="PS51898">
    <property type="entry name" value="TYR_RECOMBINASE"/>
    <property type="match status" value="1"/>
</dbReference>
<proteinExistence type="inferred from homology"/>
<protein>
    <submittedName>
        <fullName evidence="7">Tyrosine-type recombinase/integrase</fullName>
    </submittedName>
</protein>
<dbReference type="GO" id="GO:0003677">
    <property type="term" value="F:DNA binding"/>
    <property type="evidence" value="ECO:0007669"/>
    <property type="project" value="UniProtKB-UniRule"/>
</dbReference>
<dbReference type="RefSeq" id="WP_218285397.1">
    <property type="nucleotide sequence ID" value="NZ_CP076448.1"/>
</dbReference>
<dbReference type="Pfam" id="PF00589">
    <property type="entry name" value="Phage_integrase"/>
    <property type="match status" value="1"/>
</dbReference>
<dbReference type="PROSITE" id="PS51900">
    <property type="entry name" value="CB"/>
    <property type="match status" value="1"/>
</dbReference>
<feature type="domain" description="Core-binding (CB)" evidence="6">
    <location>
        <begin position="105"/>
        <end position="185"/>
    </location>
</feature>
<evidence type="ECO:0000259" key="5">
    <source>
        <dbReference type="PROSITE" id="PS51898"/>
    </source>
</evidence>
<keyword evidence="3" id="KW-0238">DNA-binding</keyword>
<gene>
    <name evidence="7" type="ORF">KO353_13980</name>
</gene>
<feature type="domain" description="Tyr recombinase" evidence="5">
    <location>
        <begin position="209"/>
        <end position="396"/>
    </location>
</feature>
<evidence type="ECO:0000256" key="2">
    <source>
        <dbReference type="ARBA" id="ARBA00022908"/>
    </source>
</evidence>
<dbReference type="InterPro" id="IPR025166">
    <property type="entry name" value="Integrase_DNA_bind_dom"/>
</dbReference>
<dbReference type="Pfam" id="PF13356">
    <property type="entry name" value="Arm-DNA-bind_3"/>
    <property type="match status" value="1"/>
</dbReference>
<feature type="compositionally biased region" description="Basic and acidic residues" evidence="4">
    <location>
        <begin position="88"/>
        <end position="104"/>
    </location>
</feature>
<comment type="similarity">
    <text evidence="1">Belongs to the 'phage' integrase family.</text>
</comment>
<evidence type="ECO:0000313" key="7">
    <source>
        <dbReference type="EMBL" id="QXM24340.1"/>
    </source>
</evidence>
<name>A0A975YJ08_9PROT</name>
<organism evidence="7 8">
    <name type="scientific">Elioraea tepida</name>
    <dbReference type="NCBI Taxonomy" id="2843330"/>
    <lineage>
        <taxon>Bacteria</taxon>
        <taxon>Pseudomonadati</taxon>
        <taxon>Pseudomonadota</taxon>
        <taxon>Alphaproteobacteria</taxon>
        <taxon>Acetobacterales</taxon>
        <taxon>Elioraeaceae</taxon>
        <taxon>Elioraea</taxon>
    </lineage>
</organism>
<dbReference type="KEGG" id="elio:KO353_13980"/>
<keyword evidence="2" id="KW-0229">DNA integration</keyword>
<dbReference type="GO" id="GO:0006310">
    <property type="term" value="P:DNA recombination"/>
    <property type="evidence" value="ECO:0007669"/>
    <property type="project" value="InterPro"/>
</dbReference>
<dbReference type="InterPro" id="IPR053876">
    <property type="entry name" value="Phage_int_M"/>
</dbReference>
<dbReference type="PANTHER" id="PTHR30629:SF2">
    <property type="entry name" value="PROPHAGE INTEGRASE INTS-RELATED"/>
    <property type="match status" value="1"/>
</dbReference>
<dbReference type="GO" id="GO:0015074">
    <property type="term" value="P:DNA integration"/>
    <property type="evidence" value="ECO:0007669"/>
    <property type="project" value="UniProtKB-KW"/>
</dbReference>
<dbReference type="InterPro" id="IPR050808">
    <property type="entry name" value="Phage_Integrase"/>
</dbReference>
<dbReference type="Proteomes" id="UP000694001">
    <property type="component" value="Chromosome"/>
</dbReference>
<accession>A0A975YJ08</accession>
<reference evidence="7" key="1">
    <citation type="submission" date="2021-06" db="EMBL/GenBank/DDBJ databases">
        <title>Elioraea tepida, sp. nov., a moderately thermophilic aerobic anoxygenic phototrophic bacterium isolated from an alkaline siliceous hot spring mat community in Yellowstone National Park, WY, USA.</title>
        <authorList>
            <person name="Saini M.K."/>
            <person name="Yoshida S."/>
            <person name="Sebastian A."/>
            <person name="Hirose S."/>
            <person name="Hara E."/>
            <person name="Tamaki H."/>
            <person name="Soulier N.T."/>
            <person name="Albert I."/>
            <person name="Hanada S."/>
            <person name="Bryant D.A."/>
            <person name="Tank M."/>
        </authorList>
    </citation>
    <scope>NUCLEOTIDE SEQUENCE</scope>
    <source>
        <strain evidence="7">MS-P2</strain>
    </source>
</reference>